<reference evidence="3 4" key="1">
    <citation type="submission" date="2022-03" db="EMBL/GenBank/DDBJ databases">
        <authorList>
            <person name="Nunn A."/>
            <person name="Chopra R."/>
            <person name="Nunn A."/>
            <person name="Contreras Garrido A."/>
        </authorList>
    </citation>
    <scope>NUCLEOTIDE SEQUENCE [LARGE SCALE GENOMIC DNA]</scope>
</reference>
<evidence type="ECO:0000313" key="4">
    <source>
        <dbReference type="Proteomes" id="UP000836841"/>
    </source>
</evidence>
<evidence type="ECO:0000313" key="3">
    <source>
        <dbReference type="EMBL" id="CAH2057464.1"/>
    </source>
</evidence>
<keyword evidence="4" id="KW-1185">Reference proteome</keyword>
<accession>A0AAU9S3A0</accession>
<keyword evidence="2" id="KW-0808">Transferase</keyword>
<name>A0AAU9S3A0_THLAR</name>
<dbReference type="SUPFAM" id="SSF53756">
    <property type="entry name" value="UDP-Glycosyltransferase/glycogen phosphorylase"/>
    <property type="match status" value="1"/>
</dbReference>
<protein>
    <submittedName>
        <fullName evidence="3">Uncharacterized protein</fullName>
    </submittedName>
</protein>
<comment type="similarity">
    <text evidence="1">Belongs to the UDP-glycosyltransferase family.</text>
</comment>
<organism evidence="3 4">
    <name type="scientific">Thlaspi arvense</name>
    <name type="common">Field penny-cress</name>
    <dbReference type="NCBI Taxonomy" id="13288"/>
    <lineage>
        <taxon>Eukaryota</taxon>
        <taxon>Viridiplantae</taxon>
        <taxon>Streptophyta</taxon>
        <taxon>Embryophyta</taxon>
        <taxon>Tracheophyta</taxon>
        <taxon>Spermatophyta</taxon>
        <taxon>Magnoliopsida</taxon>
        <taxon>eudicotyledons</taxon>
        <taxon>Gunneridae</taxon>
        <taxon>Pentapetalae</taxon>
        <taxon>rosids</taxon>
        <taxon>malvids</taxon>
        <taxon>Brassicales</taxon>
        <taxon>Brassicaceae</taxon>
        <taxon>Thlaspideae</taxon>
        <taxon>Thlaspi</taxon>
    </lineage>
</organism>
<dbReference type="AlphaFoldDB" id="A0AAU9S3A0"/>
<dbReference type="EMBL" id="CAJVSB020000672">
    <property type="protein sequence ID" value="CAH2057464.1"/>
    <property type="molecule type" value="Genomic_DNA"/>
</dbReference>
<dbReference type="Gene3D" id="3.40.50.2000">
    <property type="entry name" value="Glycogen Phosphorylase B"/>
    <property type="match status" value="1"/>
</dbReference>
<comment type="caution">
    <text evidence="3">The sequence shown here is derived from an EMBL/GenBank/DDBJ whole genome shotgun (WGS) entry which is preliminary data.</text>
</comment>
<gene>
    <name evidence="3" type="ORF">TAV2_LOCUS12172</name>
</gene>
<feature type="non-terminal residue" evidence="3">
    <location>
        <position position="1"/>
    </location>
</feature>
<dbReference type="Proteomes" id="UP000836841">
    <property type="component" value="Unassembled WGS sequence"/>
</dbReference>
<sequence length="223" mass="25003">IGSLRPSSSPYFTTSHLIHLVDTARLFASPSFTVTIITTLSNAALFQASVNRDIAAGNKITVQTLRCPSAEGGLPEEIENFGTADSIEIAIKVSQGVFLLQKPMEKWIRNGRPHCIVSVMLYPWTVDIAGEMKIPRLMFYANNCFYHCVYNNLKLHAPHDKVECGKKRFVIPGLPDEIEMTRAQLEDYHSVDDELTRLFTLAKESGLRSYGTVFNSFYKLEPA</sequence>
<dbReference type="PANTHER" id="PTHR48047">
    <property type="entry name" value="GLYCOSYLTRANSFERASE"/>
    <property type="match status" value="1"/>
</dbReference>
<evidence type="ECO:0000256" key="2">
    <source>
        <dbReference type="ARBA" id="ARBA00022676"/>
    </source>
</evidence>
<proteinExistence type="inferred from homology"/>
<keyword evidence="2" id="KW-0328">Glycosyltransferase</keyword>
<dbReference type="GO" id="GO:0035251">
    <property type="term" value="F:UDP-glucosyltransferase activity"/>
    <property type="evidence" value="ECO:0007669"/>
    <property type="project" value="TreeGrafter"/>
</dbReference>
<evidence type="ECO:0000256" key="1">
    <source>
        <dbReference type="ARBA" id="ARBA00009995"/>
    </source>
</evidence>
<dbReference type="PANTHER" id="PTHR48047:SF150">
    <property type="entry name" value="SOLANIDINE UDP-GLUCOSE GLUCOSYLTRANSFERASE 1"/>
    <property type="match status" value="1"/>
</dbReference>